<dbReference type="Gene3D" id="3.40.960.10">
    <property type="entry name" value="VSR Endonuclease"/>
    <property type="match status" value="1"/>
</dbReference>
<evidence type="ECO:0000313" key="3">
    <source>
        <dbReference type="Proteomes" id="UP001596306"/>
    </source>
</evidence>
<proteinExistence type="predicted"/>
<comment type="caution">
    <text evidence="2">The sequence shown here is derived from an EMBL/GenBank/DDBJ whole genome shotgun (WGS) entry which is preliminary data.</text>
</comment>
<feature type="domain" description="DUF559" evidence="1">
    <location>
        <begin position="2"/>
        <end position="75"/>
    </location>
</feature>
<organism evidence="2 3">
    <name type="scientific">Luethyella okanaganae</name>
    <dbReference type="NCBI Taxonomy" id="69372"/>
    <lineage>
        <taxon>Bacteria</taxon>
        <taxon>Bacillati</taxon>
        <taxon>Actinomycetota</taxon>
        <taxon>Actinomycetes</taxon>
        <taxon>Micrococcales</taxon>
        <taxon>Microbacteriaceae</taxon>
        <taxon>Luethyella</taxon>
    </lineage>
</organism>
<sequence length="84" mass="9882">MRQQVVIDGHRVDGLIGDRLVLQIDGFDYHSEPAQRRRDLRDDRRLVLRGYTVFRYDYKQILFEWKTVEAEVLGAIAQGLHRAA</sequence>
<reference evidence="3" key="1">
    <citation type="journal article" date="2019" name="Int. J. Syst. Evol. Microbiol.">
        <title>The Global Catalogue of Microorganisms (GCM) 10K type strain sequencing project: providing services to taxonomists for standard genome sequencing and annotation.</title>
        <authorList>
            <consortium name="The Broad Institute Genomics Platform"/>
            <consortium name="The Broad Institute Genome Sequencing Center for Infectious Disease"/>
            <person name="Wu L."/>
            <person name="Ma J."/>
        </authorList>
    </citation>
    <scope>NUCLEOTIDE SEQUENCE [LARGE SCALE GENOMIC DNA]</scope>
    <source>
        <strain evidence="3">CCUG 43304</strain>
    </source>
</reference>
<dbReference type="RefSeq" id="WP_386732279.1">
    <property type="nucleotide sequence ID" value="NZ_JBHSTP010000003.1"/>
</dbReference>
<evidence type="ECO:0000259" key="1">
    <source>
        <dbReference type="Pfam" id="PF04480"/>
    </source>
</evidence>
<gene>
    <name evidence="2" type="ORF">ACFQB0_12815</name>
</gene>
<dbReference type="Proteomes" id="UP001596306">
    <property type="component" value="Unassembled WGS sequence"/>
</dbReference>
<protein>
    <submittedName>
        <fullName evidence="2">DUF559 domain-containing protein</fullName>
    </submittedName>
</protein>
<dbReference type="Pfam" id="PF04480">
    <property type="entry name" value="DUF559"/>
    <property type="match status" value="1"/>
</dbReference>
<keyword evidence="3" id="KW-1185">Reference proteome</keyword>
<evidence type="ECO:0000313" key="2">
    <source>
        <dbReference type="EMBL" id="MFC6356989.1"/>
    </source>
</evidence>
<dbReference type="InterPro" id="IPR007569">
    <property type="entry name" value="DUF559"/>
</dbReference>
<accession>A0ABW1VK86</accession>
<dbReference type="EMBL" id="JBHSTP010000003">
    <property type="protein sequence ID" value="MFC6356989.1"/>
    <property type="molecule type" value="Genomic_DNA"/>
</dbReference>
<name>A0ABW1VK86_9MICO</name>